<proteinExistence type="predicted"/>
<dbReference type="Proteomes" id="UP000060487">
    <property type="component" value="Unassembled WGS sequence"/>
</dbReference>
<reference evidence="1 2" key="1">
    <citation type="submission" date="2015-11" db="EMBL/GenBank/DDBJ databases">
        <authorList>
            <person name="Lin W."/>
        </authorList>
    </citation>
    <scope>NUCLEOTIDE SEQUENCE [LARGE SCALE GENOMIC DNA]</scope>
    <source>
        <strain evidence="1 2">HCH-1</strain>
    </source>
</reference>
<organism evidence="1 2">
    <name type="scientific">Candidatus Magnetominusculus xianensis</name>
    <dbReference type="NCBI Taxonomy" id="1748249"/>
    <lineage>
        <taxon>Bacteria</taxon>
        <taxon>Pseudomonadati</taxon>
        <taxon>Nitrospirota</taxon>
        <taxon>Nitrospiria</taxon>
        <taxon>Nitrospirales</taxon>
        <taxon>Nitrospiraceae</taxon>
        <taxon>Candidatus Magnetominusculus</taxon>
    </lineage>
</organism>
<evidence type="ECO:0000313" key="2">
    <source>
        <dbReference type="Proteomes" id="UP000060487"/>
    </source>
</evidence>
<sequence length="168" mass="18324">MAEMSMLIAFNVLTVASVFVPSSSTACLRGSRLDFFTRSLVESVIFVICLERLSIELVRAVLTDSISPDKPNFSTICSEIAVIREPSSPICGFSVPSSSTMVCPSLSVWFLTCSDIRPARVLFNRSLTRIPTCVPTSAAISFDNIEIIVLLTRSRYSSLLIAHIPPST</sequence>
<evidence type="ECO:0008006" key="3">
    <source>
        <dbReference type="Google" id="ProtNLM"/>
    </source>
</evidence>
<dbReference type="EMBL" id="LNQR01000131">
    <property type="protein sequence ID" value="KWT75267.1"/>
    <property type="molecule type" value="Genomic_DNA"/>
</dbReference>
<keyword evidence="2" id="KW-1185">Reference proteome</keyword>
<protein>
    <recommendedName>
        <fullName evidence="3">Secreted protein</fullName>
    </recommendedName>
</protein>
<evidence type="ECO:0000313" key="1">
    <source>
        <dbReference type="EMBL" id="KWT75267.1"/>
    </source>
</evidence>
<name>A0ABR5SAW9_9BACT</name>
<accession>A0ABR5SAW9</accession>
<gene>
    <name evidence="1" type="ORF">ASN18_3250</name>
</gene>
<comment type="caution">
    <text evidence="1">The sequence shown here is derived from an EMBL/GenBank/DDBJ whole genome shotgun (WGS) entry which is preliminary data.</text>
</comment>